<protein>
    <submittedName>
        <fullName evidence="1">Uncharacterized protein</fullName>
    </submittedName>
</protein>
<keyword evidence="2" id="KW-1185">Reference proteome</keyword>
<dbReference type="Proteomes" id="UP000238479">
    <property type="component" value="Chromosome 3"/>
</dbReference>
<reference evidence="1 2" key="1">
    <citation type="journal article" date="2018" name="Nat. Genet.">
        <title>The Rosa genome provides new insights in the design of modern roses.</title>
        <authorList>
            <person name="Bendahmane M."/>
        </authorList>
    </citation>
    <scope>NUCLEOTIDE SEQUENCE [LARGE SCALE GENOMIC DNA]</scope>
    <source>
        <strain evidence="2">cv. Old Blush</strain>
    </source>
</reference>
<name>A0A2P6REM0_ROSCH</name>
<evidence type="ECO:0000313" key="1">
    <source>
        <dbReference type="EMBL" id="PRQ44880.1"/>
    </source>
</evidence>
<organism evidence="1 2">
    <name type="scientific">Rosa chinensis</name>
    <name type="common">China rose</name>
    <dbReference type="NCBI Taxonomy" id="74649"/>
    <lineage>
        <taxon>Eukaryota</taxon>
        <taxon>Viridiplantae</taxon>
        <taxon>Streptophyta</taxon>
        <taxon>Embryophyta</taxon>
        <taxon>Tracheophyta</taxon>
        <taxon>Spermatophyta</taxon>
        <taxon>Magnoliopsida</taxon>
        <taxon>eudicotyledons</taxon>
        <taxon>Gunneridae</taxon>
        <taxon>Pentapetalae</taxon>
        <taxon>rosids</taxon>
        <taxon>fabids</taxon>
        <taxon>Rosales</taxon>
        <taxon>Rosaceae</taxon>
        <taxon>Rosoideae</taxon>
        <taxon>Rosoideae incertae sedis</taxon>
        <taxon>Rosa</taxon>
    </lineage>
</organism>
<sequence length="58" mass="6907">MYNLASRNQYFRSRHSQLSYETSLPPFGVGMKDLYHDKFGFVHEHFCCTVLLYKSDLK</sequence>
<dbReference type="EMBL" id="PDCK01000041">
    <property type="protein sequence ID" value="PRQ44880.1"/>
    <property type="molecule type" value="Genomic_DNA"/>
</dbReference>
<dbReference type="Gramene" id="PRQ44880">
    <property type="protein sequence ID" value="PRQ44880"/>
    <property type="gene ID" value="RchiOBHm_Chr3g0484091"/>
</dbReference>
<gene>
    <name evidence="1" type="ORF">RchiOBHm_Chr3g0484091</name>
</gene>
<proteinExistence type="predicted"/>
<accession>A0A2P6REM0</accession>
<dbReference type="AlphaFoldDB" id="A0A2P6REM0"/>
<comment type="caution">
    <text evidence="1">The sequence shown here is derived from an EMBL/GenBank/DDBJ whole genome shotgun (WGS) entry which is preliminary data.</text>
</comment>
<evidence type="ECO:0000313" key="2">
    <source>
        <dbReference type="Proteomes" id="UP000238479"/>
    </source>
</evidence>